<evidence type="ECO:0000256" key="5">
    <source>
        <dbReference type="ARBA" id="ARBA00022723"/>
    </source>
</evidence>
<dbReference type="GO" id="GO:0005829">
    <property type="term" value="C:cytosol"/>
    <property type="evidence" value="ECO:0007669"/>
    <property type="project" value="TreeGrafter"/>
</dbReference>
<evidence type="ECO:0000256" key="4">
    <source>
        <dbReference type="ARBA" id="ARBA00012381"/>
    </source>
</evidence>
<dbReference type="GO" id="GO:0019677">
    <property type="term" value="P:NAD+ catabolic process"/>
    <property type="evidence" value="ECO:0007669"/>
    <property type="project" value="TreeGrafter"/>
</dbReference>
<evidence type="ECO:0000313" key="12">
    <source>
        <dbReference type="Proteomes" id="UP000811899"/>
    </source>
</evidence>
<comment type="caution">
    <text evidence="11">The sequence shown here is derived from an EMBL/GenBank/DDBJ whole genome shotgun (WGS) entry which is preliminary data.</text>
</comment>
<dbReference type="SUPFAM" id="SSF55811">
    <property type="entry name" value="Nudix"/>
    <property type="match status" value="2"/>
</dbReference>
<dbReference type="Pfam" id="PF00293">
    <property type="entry name" value="NUDIX"/>
    <property type="match status" value="1"/>
</dbReference>
<dbReference type="InterPro" id="IPR020084">
    <property type="entry name" value="NUDIX_hydrolase_CS"/>
</dbReference>
<dbReference type="PANTHER" id="PTHR42904">
    <property type="entry name" value="NUDIX HYDROLASE, NUDC SUBFAMILY"/>
    <property type="match status" value="1"/>
</dbReference>
<proteinExistence type="inferred from homology"/>
<reference evidence="11 12" key="1">
    <citation type="submission" date="2021-05" db="EMBL/GenBank/DDBJ databases">
        <title>The draft genome of Geobacter pelophilus DSM 12255.</title>
        <authorList>
            <person name="Xu Z."/>
            <person name="Masuda Y."/>
            <person name="Itoh H."/>
            <person name="Senoo K."/>
        </authorList>
    </citation>
    <scope>NUCLEOTIDE SEQUENCE [LARGE SCALE GENOMIC DNA]</scope>
    <source>
        <strain evidence="11 12">DSM 12255</strain>
    </source>
</reference>
<dbReference type="EC" id="3.6.1.22" evidence="4"/>
<keyword evidence="8" id="KW-0520">NAD</keyword>
<evidence type="ECO:0000256" key="6">
    <source>
        <dbReference type="ARBA" id="ARBA00022801"/>
    </source>
</evidence>
<keyword evidence="6 11" id="KW-0378">Hydrolase</keyword>
<dbReference type="PANTHER" id="PTHR42904:SF6">
    <property type="entry name" value="NAD-CAPPED RNA HYDROLASE NUDT12"/>
    <property type="match status" value="1"/>
</dbReference>
<evidence type="ECO:0000256" key="1">
    <source>
        <dbReference type="ARBA" id="ARBA00001946"/>
    </source>
</evidence>
<dbReference type="FunFam" id="3.90.79.10:FF:000051">
    <property type="entry name" value="Probable NADH pyrophosphatase"/>
    <property type="match status" value="1"/>
</dbReference>
<comment type="catalytic activity">
    <reaction evidence="9">
        <text>a 5'-end NAD(+)-phospho-ribonucleoside in mRNA + H2O = a 5'-end phospho-adenosine-phospho-ribonucleoside in mRNA + beta-nicotinamide D-ribonucleotide + 2 H(+)</text>
        <dbReference type="Rhea" id="RHEA:60876"/>
        <dbReference type="Rhea" id="RHEA-COMP:15698"/>
        <dbReference type="Rhea" id="RHEA-COMP:15719"/>
        <dbReference type="ChEBI" id="CHEBI:14649"/>
        <dbReference type="ChEBI" id="CHEBI:15377"/>
        <dbReference type="ChEBI" id="CHEBI:15378"/>
        <dbReference type="ChEBI" id="CHEBI:144029"/>
        <dbReference type="ChEBI" id="CHEBI:144051"/>
    </reaction>
    <physiologicalReaction direction="left-to-right" evidence="9">
        <dbReference type="Rhea" id="RHEA:60877"/>
    </physiologicalReaction>
</comment>
<name>A0AAW4KWF0_9BACT</name>
<evidence type="ECO:0000256" key="7">
    <source>
        <dbReference type="ARBA" id="ARBA00022842"/>
    </source>
</evidence>
<dbReference type="AlphaFoldDB" id="A0AAW4KWF0"/>
<gene>
    <name evidence="11" type="primary">nudC</name>
    <name evidence="11" type="ORF">KI809_01165</name>
</gene>
<evidence type="ECO:0000256" key="3">
    <source>
        <dbReference type="ARBA" id="ARBA00009595"/>
    </source>
</evidence>
<dbReference type="GO" id="GO:0035529">
    <property type="term" value="F:NADH pyrophosphatase activity"/>
    <property type="evidence" value="ECO:0007669"/>
    <property type="project" value="TreeGrafter"/>
</dbReference>
<dbReference type="GO" id="GO:0046872">
    <property type="term" value="F:metal ion binding"/>
    <property type="evidence" value="ECO:0007669"/>
    <property type="project" value="UniProtKB-KW"/>
</dbReference>
<dbReference type="CDD" id="cd03429">
    <property type="entry name" value="NUDIX_NADH_pyrophosphatase_Nudt13"/>
    <property type="match status" value="1"/>
</dbReference>
<dbReference type="InterPro" id="IPR049734">
    <property type="entry name" value="NudC-like_C"/>
</dbReference>
<evidence type="ECO:0000256" key="2">
    <source>
        <dbReference type="ARBA" id="ARBA00001947"/>
    </source>
</evidence>
<dbReference type="EMBL" id="JAHCVJ010000001">
    <property type="protein sequence ID" value="MBT0662893.1"/>
    <property type="molecule type" value="Genomic_DNA"/>
</dbReference>
<evidence type="ECO:0000313" key="11">
    <source>
        <dbReference type="EMBL" id="MBT0662893.1"/>
    </source>
</evidence>
<accession>A0AAW4KWF0</accession>
<dbReference type="PROSITE" id="PS00893">
    <property type="entry name" value="NUDIX_BOX"/>
    <property type="match status" value="1"/>
</dbReference>
<dbReference type="Proteomes" id="UP000811899">
    <property type="component" value="Unassembled WGS sequence"/>
</dbReference>
<organism evidence="11 12">
    <name type="scientific">Geoanaerobacter pelophilus</name>
    <dbReference type="NCBI Taxonomy" id="60036"/>
    <lineage>
        <taxon>Bacteria</taxon>
        <taxon>Pseudomonadati</taxon>
        <taxon>Thermodesulfobacteriota</taxon>
        <taxon>Desulfuromonadia</taxon>
        <taxon>Geobacterales</taxon>
        <taxon>Geobacteraceae</taxon>
        <taxon>Geoanaerobacter</taxon>
    </lineage>
</organism>
<dbReference type="InterPro" id="IPR015375">
    <property type="entry name" value="NADH_PPase-like_N"/>
</dbReference>
<dbReference type="GO" id="GO:0006742">
    <property type="term" value="P:NADP+ catabolic process"/>
    <property type="evidence" value="ECO:0007669"/>
    <property type="project" value="TreeGrafter"/>
</dbReference>
<dbReference type="RefSeq" id="WP_214169685.1">
    <property type="nucleotide sequence ID" value="NZ_JAHCVJ010000001.1"/>
</dbReference>
<evidence type="ECO:0000256" key="8">
    <source>
        <dbReference type="ARBA" id="ARBA00023027"/>
    </source>
</evidence>
<dbReference type="PROSITE" id="PS51462">
    <property type="entry name" value="NUDIX"/>
    <property type="match status" value="1"/>
</dbReference>
<dbReference type="Pfam" id="PF09296">
    <property type="entry name" value="NUDIX-like"/>
    <property type="match status" value="1"/>
</dbReference>
<comment type="cofactor">
    <cofactor evidence="1">
        <name>Mg(2+)</name>
        <dbReference type="ChEBI" id="CHEBI:18420"/>
    </cofactor>
</comment>
<feature type="domain" description="Nudix hydrolase" evidence="10">
    <location>
        <begin position="159"/>
        <end position="283"/>
    </location>
</feature>
<keyword evidence="5" id="KW-0479">Metal-binding</keyword>
<dbReference type="NCBIfam" id="NF001299">
    <property type="entry name" value="PRK00241.1"/>
    <property type="match status" value="1"/>
</dbReference>
<keyword evidence="12" id="KW-1185">Reference proteome</keyword>
<dbReference type="InterPro" id="IPR000086">
    <property type="entry name" value="NUDIX_hydrolase_dom"/>
</dbReference>
<comment type="similarity">
    <text evidence="3">Belongs to the Nudix hydrolase family. NudC subfamily.</text>
</comment>
<dbReference type="Gene3D" id="3.90.79.10">
    <property type="entry name" value="Nucleoside Triphosphate Pyrophosphohydrolase"/>
    <property type="match status" value="1"/>
</dbReference>
<protein>
    <recommendedName>
        <fullName evidence="4">NAD(+) diphosphatase</fullName>
        <ecNumber evidence="4">3.6.1.22</ecNumber>
    </recommendedName>
</protein>
<dbReference type="InterPro" id="IPR050241">
    <property type="entry name" value="NAD-cap_RNA_hydrolase_NudC"/>
</dbReference>
<dbReference type="InterPro" id="IPR015376">
    <property type="entry name" value="Znr_NADH_PPase"/>
</dbReference>
<comment type="cofactor">
    <cofactor evidence="2">
        <name>Zn(2+)</name>
        <dbReference type="ChEBI" id="CHEBI:29105"/>
    </cofactor>
</comment>
<dbReference type="InterPro" id="IPR015797">
    <property type="entry name" value="NUDIX_hydrolase-like_dom_sf"/>
</dbReference>
<dbReference type="Gene3D" id="3.90.79.20">
    <property type="match status" value="1"/>
</dbReference>
<evidence type="ECO:0000259" key="10">
    <source>
        <dbReference type="PROSITE" id="PS51462"/>
    </source>
</evidence>
<keyword evidence="7" id="KW-0460">Magnesium</keyword>
<dbReference type="Pfam" id="PF09297">
    <property type="entry name" value="Zn_ribbon_NUD"/>
    <property type="match status" value="1"/>
</dbReference>
<sequence length="288" mass="32238">MRYPLAANLPFNSRAIESCFVRGVPGAPIPEGRPWYAVVTANSLVVEDVQKNYSLLRTLPDSWGVTVSNSLFLGSWFGEPLYAVRIGKDSTLEPLLFAEPFNAVEERLDDSLLTIGGLSQQVLYWDSISRRCAKCGGEMAYLVGTWGKRCLSCSHERYPAVHPCAIVLIRRGDEFLLIRKPEWGEGRYSLVAGFLDFGESLEECAVREVKEETGVDITNVQYVGSQCWPFPSQLMAGFVADYAGGEVVPDVAEIADARWFTRQTLPVSFPPYRSIARWIIERYALNHL</sequence>
<evidence type="ECO:0000256" key="9">
    <source>
        <dbReference type="ARBA" id="ARBA00023679"/>
    </source>
</evidence>